<comment type="cofactor">
    <cofactor evidence="1">
        <name>Mn(2+)</name>
        <dbReference type="ChEBI" id="CHEBI:29035"/>
    </cofactor>
</comment>
<dbReference type="AlphaFoldDB" id="A0A1J4JVV1"/>
<comment type="similarity">
    <text evidence="8">Belongs to the PPP phosphatase family.</text>
</comment>
<dbReference type="Gene3D" id="3.60.21.10">
    <property type="match status" value="1"/>
</dbReference>
<evidence type="ECO:0000256" key="1">
    <source>
        <dbReference type="ARBA" id="ARBA00001936"/>
    </source>
</evidence>
<evidence type="ECO:0000256" key="2">
    <source>
        <dbReference type="ARBA" id="ARBA00022723"/>
    </source>
</evidence>
<dbReference type="GO" id="GO:0046872">
    <property type="term" value="F:metal ion binding"/>
    <property type="evidence" value="ECO:0007669"/>
    <property type="project" value="UniProtKB-KW"/>
</dbReference>
<dbReference type="GO" id="GO:0004722">
    <property type="term" value="F:protein serine/threonine phosphatase activity"/>
    <property type="evidence" value="ECO:0007669"/>
    <property type="project" value="UniProtKB-EC"/>
</dbReference>
<dbReference type="InterPro" id="IPR004843">
    <property type="entry name" value="Calcineurin-like_PHP"/>
</dbReference>
<organism evidence="11 12">
    <name type="scientific">Tritrichomonas foetus</name>
    <dbReference type="NCBI Taxonomy" id="1144522"/>
    <lineage>
        <taxon>Eukaryota</taxon>
        <taxon>Metamonada</taxon>
        <taxon>Parabasalia</taxon>
        <taxon>Tritrichomonadida</taxon>
        <taxon>Tritrichomonadidae</taxon>
        <taxon>Tritrichomonas</taxon>
    </lineage>
</organism>
<evidence type="ECO:0000256" key="9">
    <source>
        <dbReference type="SAM" id="MobiDB-lite"/>
    </source>
</evidence>
<dbReference type="GO" id="GO:0005737">
    <property type="term" value="C:cytoplasm"/>
    <property type="evidence" value="ECO:0007669"/>
    <property type="project" value="TreeGrafter"/>
</dbReference>
<dbReference type="PANTHER" id="PTHR11668:SF300">
    <property type="entry name" value="SERINE_THREONINE-PROTEIN PHOSPHATASE"/>
    <property type="match status" value="1"/>
</dbReference>
<keyword evidence="3 8" id="KW-0378">Hydrolase</keyword>
<dbReference type="Pfam" id="PF00149">
    <property type="entry name" value="Metallophos"/>
    <property type="match status" value="1"/>
</dbReference>
<dbReference type="EC" id="3.1.3.16" evidence="8"/>
<name>A0A1J4JVV1_9EUKA</name>
<reference evidence="11" key="1">
    <citation type="submission" date="2016-10" db="EMBL/GenBank/DDBJ databases">
        <authorList>
            <person name="Benchimol M."/>
            <person name="Almeida L.G."/>
            <person name="Vasconcelos A.T."/>
            <person name="Perreira-Neves A."/>
            <person name="Rosa I.A."/>
            <person name="Tasca T."/>
            <person name="Bogo M.R."/>
            <person name="de Souza W."/>
        </authorList>
    </citation>
    <scope>NUCLEOTIDE SEQUENCE [LARGE SCALE GENOMIC DNA]</scope>
    <source>
        <strain evidence="11">K</strain>
    </source>
</reference>
<dbReference type="EMBL" id="MLAK01000850">
    <property type="protein sequence ID" value="OHT02834.1"/>
    <property type="molecule type" value="Genomic_DNA"/>
</dbReference>
<keyword evidence="12" id="KW-1185">Reference proteome</keyword>
<evidence type="ECO:0000256" key="7">
    <source>
        <dbReference type="ARBA" id="ARBA00048336"/>
    </source>
</evidence>
<dbReference type="SUPFAM" id="SSF56300">
    <property type="entry name" value="Metallo-dependent phosphatases"/>
    <property type="match status" value="1"/>
</dbReference>
<evidence type="ECO:0000256" key="4">
    <source>
        <dbReference type="ARBA" id="ARBA00022912"/>
    </source>
</evidence>
<evidence type="ECO:0000313" key="12">
    <source>
        <dbReference type="Proteomes" id="UP000179807"/>
    </source>
</evidence>
<dbReference type="RefSeq" id="XP_068355970.1">
    <property type="nucleotide sequence ID" value="XM_068507040.1"/>
</dbReference>
<gene>
    <name evidence="11" type="ORF">TRFO_29901</name>
</gene>
<dbReference type="GeneID" id="94841744"/>
<feature type="domain" description="Serine/threonine specific protein phosphatases" evidence="10">
    <location>
        <begin position="128"/>
        <end position="133"/>
    </location>
</feature>
<evidence type="ECO:0000313" key="11">
    <source>
        <dbReference type="EMBL" id="OHT02834.1"/>
    </source>
</evidence>
<dbReference type="VEuPathDB" id="TrichDB:TRFO_29901"/>
<evidence type="ECO:0000259" key="10">
    <source>
        <dbReference type="PROSITE" id="PS00125"/>
    </source>
</evidence>
<proteinExistence type="inferred from homology"/>
<dbReference type="InterPro" id="IPR050341">
    <property type="entry name" value="PP1_catalytic_subunit"/>
</dbReference>
<comment type="caution">
    <text evidence="11">The sequence shown here is derived from an EMBL/GenBank/DDBJ whole genome shotgun (WGS) entry which is preliminary data.</text>
</comment>
<feature type="region of interest" description="Disordered" evidence="9">
    <location>
        <begin position="379"/>
        <end position="409"/>
    </location>
</feature>
<protein>
    <recommendedName>
        <fullName evidence="8">Serine/threonine-protein phosphatase</fullName>
        <ecNumber evidence="8">3.1.3.16</ecNumber>
    </recommendedName>
</protein>
<sequence length="409" mass="46932">MFASSIILAEYYKIIEAPFIEDTELGVSIAFPRFRMELLESLCDHAVLIAKKTPIINYVDGKNDIYIIGDLHGNIRDLIRILRKTKFNENDCKLLFLGDYVDRGEFSIEVITLLFALWTQFPERIILLRGNHEFASVNEIYGFQGQINNEYGECELWSKFNNVFNWLTIAAVLDNSTFCVHGGISPYLKSLDQIKNMERPIINYTESKLLADLMWSDPNTKCAFFLESFRGYGCLYGFKVISDFCETNNFDVIIRGHQCVHNGIEAFPNNHVVTVFSCSNYCNVQSNKCGVLHYGEKMEHIHLNPLFVLQRCHASFREIDRGEDEKTIAVPRKLKGHNFIQTTRLMKRRSYSPKTILSSRMKNSSASLNRSKVIRSPAPLPVLVSKPESAKPSTSKSMLSDYVHEQFEE</sequence>
<dbReference type="GO" id="GO:0005634">
    <property type="term" value="C:nucleus"/>
    <property type="evidence" value="ECO:0007669"/>
    <property type="project" value="TreeGrafter"/>
</dbReference>
<dbReference type="InterPro" id="IPR029052">
    <property type="entry name" value="Metallo-depent_PP-like"/>
</dbReference>
<accession>A0A1J4JVV1</accession>
<comment type="catalytic activity">
    <reaction evidence="7 8">
        <text>O-phospho-L-threonyl-[protein] + H2O = L-threonyl-[protein] + phosphate</text>
        <dbReference type="Rhea" id="RHEA:47004"/>
        <dbReference type="Rhea" id="RHEA-COMP:11060"/>
        <dbReference type="Rhea" id="RHEA-COMP:11605"/>
        <dbReference type="ChEBI" id="CHEBI:15377"/>
        <dbReference type="ChEBI" id="CHEBI:30013"/>
        <dbReference type="ChEBI" id="CHEBI:43474"/>
        <dbReference type="ChEBI" id="CHEBI:61977"/>
        <dbReference type="EC" id="3.1.3.16"/>
    </reaction>
</comment>
<dbReference type="PRINTS" id="PR00114">
    <property type="entry name" value="STPHPHTASE"/>
</dbReference>
<evidence type="ECO:0000256" key="6">
    <source>
        <dbReference type="ARBA" id="ARBA00047761"/>
    </source>
</evidence>
<keyword evidence="5" id="KW-0464">Manganese</keyword>
<dbReference type="PROSITE" id="PS00125">
    <property type="entry name" value="SER_THR_PHOSPHATASE"/>
    <property type="match status" value="1"/>
</dbReference>
<dbReference type="PANTHER" id="PTHR11668">
    <property type="entry name" value="SERINE/THREONINE PROTEIN PHOSPHATASE"/>
    <property type="match status" value="1"/>
</dbReference>
<evidence type="ECO:0000256" key="8">
    <source>
        <dbReference type="RuleBase" id="RU004273"/>
    </source>
</evidence>
<comment type="catalytic activity">
    <reaction evidence="6">
        <text>O-phospho-L-seryl-[protein] + H2O = L-seryl-[protein] + phosphate</text>
        <dbReference type="Rhea" id="RHEA:20629"/>
        <dbReference type="Rhea" id="RHEA-COMP:9863"/>
        <dbReference type="Rhea" id="RHEA-COMP:11604"/>
        <dbReference type="ChEBI" id="CHEBI:15377"/>
        <dbReference type="ChEBI" id="CHEBI:29999"/>
        <dbReference type="ChEBI" id="CHEBI:43474"/>
        <dbReference type="ChEBI" id="CHEBI:83421"/>
        <dbReference type="EC" id="3.1.3.16"/>
    </reaction>
</comment>
<keyword evidence="4" id="KW-0904">Protein phosphatase</keyword>
<dbReference type="CDD" id="cd00144">
    <property type="entry name" value="MPP_PPP_family"/>
    <property type="match status" value="1"/>
</dbReference>
<dbReference type="InterPro" id="IPR006186">
    <property type="entry name" value="Ser/Thr-sp_prot-phosphatase"/>
</dbReference>
<evidence type="ECO:0000256" key="3">
    <source>
        <dbReference type="ARBA" id="ARBA00022801"/>
    </source>
</evidence>
<keyword evidence="2" id="KW-0479">Metal-binding</keyword>
<dbReference type="OrthoDB" id="442428at2759"/>
<dbReference type="SMART" id="SM00156">
    <property type="entry name" value="PP2Ac"/>
    <property type="match status" value="1"/>
</dbReference>
<evidence type="ECO:0000256" key="5">
    <source>
        <dbReference type="ARBA" id="ARBA00023211"/>
    </source>
</evidence>
<dbReference type="Proteomes" id="UP000179807">
    <property type="component" value="Unassembled WGS sequence"/>
</dbReference>